<sequence>MELTKTSRTTAHKDIVKIAKLVKLEFKILVGENAKFNVPKYYQRLLNSILTKFLNGTTWFEGLANHILEQDAMNNHRNMLIKLVVELCLNVKLTEYSKSVIEFKPTVWKNLTKLILFQGN</sequence>
<proteinExistence type="predicted"/>
<reference evidence="1" key="1">
    <citation type="submission" date="2021-05" db="EMBL/GenBank/DDBJ databases">
        <authorList>
            <person name="Alioto T."/>
            <person name="Alioto T."/>
            <person name="Gomez Garrido J."/>
        </authorList>
    </citation>
    <scope>NUCLEOTIDE SEQUENCE</scope>
</reference>
<dbReference type="EMBL" id="HBUE01269508">
    <property type="protein sequence ID" value="CAG6563228.1"/>
    <property type="molecule type" value="Transcribed_RNA"/>
</dbReference>
<organism evidence="1">
    <name type="scientific">Culex pipiens</name>
    <name type="common">House mosquito</name>
    <dbReference type="NCBI Taxonomy" id="7175"/>
    <lineage>
        <taxon>Eukaryota</taxon>
        <taxon>Metazoa</taxon>
        <taxon>Ecdysozoa</taxon>
        <taxon>Arthropoda</taxon>
        <taxon>Hexapoda</taxon>
        <taxon>Insecta</taxon>
        <taxon>Pterygota</taxon>
        <taxon>Neoptera</taxon>
        <taxon>Endopterygota</taxon>
        <taxon>Diptera</taxon>
        <taxon>Nematocera</taxon>
        <taxon>Culicoidea</taxon>
        <taxon>Culicidae</taxon>
        <taxon>Culicinae</taxon>
        <taxon>Culicini</taxon>
        <taxon>Culex</taxon>
        <taxon>Culex</taxon>
    </lineage>
</organism>
<dbReference type="EMBL" id="HBUE01164245">
    <property type="protein sequence ID" value="CAG6511793.1"/>
    <property type="molecule type" value="Transcribed_RNA"/>
</dbReference>
<evidence type="ECO:0000313" key="1">
    <source>
        <dbReference type="EMBL" id="CAG6563228.1"/>
    </source>
</evidence>
<accession>A0A8D8NFS1</accession>
<dbReference type="AlphaFoldDB" id="A0A8D8NFS1"/>
<protein>
    <submittedName>
        <fullName evidence="1">(northern house mosquito) hypothetical protein</fullName>
    </submittedName>
</protein>
<name>A0A8D8NFS1_CULPI</name>